<dbReference type="KEGG" id="taa:NMY3_00907"/>
<evidence type="ECO:0000313" key="1">
    <source>
        <dbReference type="EMBL" id="ALI35116.1"/>
    </source>
</evidence>
<protein>
    <submittedName>
        <fullName evidence="1">Uncharacterized protein</fullName>
    </submittedName>
</protein>
<gene>
    <name evidence="1" type="ORF">NMY3_00907</name>
</gene>
<keyword evidence="2" id="KW-1185">Reference proteome</keyword>
<sequence length="67" mass="7567">MSFVFNSMKVSDLWIKDSQRKTNISEANNKIFISIALSPNSTYLAGMNRLIICDRLALLQSLISSTR</sequence>
<dbReference type="EMBL" id="CP012850">
    <property type="protein sequence ID" value="ALI35116.1"/>
    <property type="molecule type" value="Genomic_DNA"/>
</dbReference>
<evidence type="ECO:0000313" key="2">
    <source>
        <dbReference type="Proteomes" id="UP000058925"/>
    </source>
</evidence>
<organism evidence="1 2">
    <name type="scientific">Candidatus Nitrosocosmicus oleophilus</name>
    <dbReference type="NCBI Taxonomy" id="1353260"/>
    <lineage>
        <taxon>Archaea</taxon>
        <taxon>Nitrososphaerota</taxon>
        <taxon>Nitrososphaeria</taxon>
        <taxon>Nitrososphaerales</taxon>
        <taxon>Nitrososphaeraceae</taxon>
        <taxon>Candidatus Nitrosocosmicus</taxon>
    </lineage>
</organism>
<name>A0A654LXH6_9ARCH</name>
<reference evidence="2" key="1">
    <citation type="submission" date="2015-10" db="EMBL/GenBank/DDBJ databases">
        <title>Niche specialization of a soil ammonia-oxidizing archaeon, Candidatus Nitrosocosmicus oleophilus.</title>
        <authorList>
            <person name="Jung M.-Y."/>
            <person name="Rhee S.-K."/>
        </authorList>
    </citation>
    <scope>NUCLEOTIDE SEQUENCE [LARGE SCALE GENOMIC DNA]</scope>
    <source>
        <strain evidence="2">MY3</strain>
    </source>
</reference>
<accession>A0A654LXH6</accession>
<dbReference type="Proteomes" id="UP000058925">
    <property type="component" value="Chromosome"/>
</dbReference>
<dbReference type="AlphaFoldDB" id="A0A654LXH6"/>
<proteinExistence type="predicted"/>